<sequence length="170" mass="18512">MGRRAMDHAVAAASQTDRVKVQVDRPASRDAEVLPEDMDPKAVGAVQILSVLQRQGRLIDFLEEDLSRYEDAQIGAAVRSIHESCKAALAECVHLETVMAQEEGSMVTVPSGFDPASVRLTGNVSGDPPFRGVLRHRGWRIRKVSLPTFTAQVGKERIVAPAEVEIVGEE</sequence>
<comment type="caution">
    <text evidence="3">The sequence shown here is derived from an EMBL/GenBank/DDBJ whole genome shotgun (WGS) entry which is preliminary data.</text>
</comment>
<organism evidence="3">
    <name type="scientific">Desulfacinum infernum</name>
    <dbReference type="NCBI Taxonomy" id="35837"/>
    <lineage>
        <taxon>Bacteria</taxon>
        <taxon>Pseudomonadati</taxon>
        <taxon>Thermodesulfobacteriota</taxon>
        <taxon>Syntrophobacteria</taxon>
        <taxon>Syntrophobacterales</taxon>
        <taxon>Syntrophobacteraceae</taxon>
        <taxon>Desulfacinum</taxon>
    </lineage>
</organism>
<proteinExistence type="predicted"/>
<dbReference type="EMBL" id="DSTK01000026">
    <property type="protein sequence ID" value="HFK97426.1"/>
    <property type="molecule type" value="Genomic_DNA"/>
</dbReference>
<feature type="region of interest" description="Disordered" evidence="1">
    <location>
        <begin position="1"/>
        <end position="26"/>
    </location>
</feature>
<reference evidence="3" key="1">
    <citation type="journal article" date="2020" name="mSystems">
        <title>Genome- and Community-Level Interaction Insights into Carbon Utilization and Element Cycling Functions of Hydrothermarchaeota in Hydrothermal Sediment.</title>
        <authorList>
            <person name="Zhou Z."/>
            <person name="Liu Y."/>
            <person name="Xu W."/>
            <person name="Pan J."/>
            <person name="Luo Z.H."/>
            <person name="Li M."/>
        </authorList>
    </citation>
    <scope>NUCLEOTIDE SEQUENCE [LARGE SCALE GENOMIC DNA]</scope>
    <source>
        <strain evidence="3">SpSt-456</strain>
    </source>
</reference>
<evidence type="ECO:0000256" key="1">
    <source>
        <dbReference type="SAM" id="MobiDB-lite"/>
    </source>
</evidence>
<gene>
    <name evidence="3" type="ORF">ENS06_08920</name>
</gene>
<dbReference type="Pfam" id="PF10816">
    <property type="entry name" value="DUF2760"/>
    <property type="match status" value="1"/>
</dbReference>
<accession>A0A831ZKQ7</accession>
<evidence type="ECO:0000259" key="2">
    <source>
        <dbReference type="Pfam" id="PF10816"/>
    </source>
</evidence>
<dbReference type="InterPro" id="IPR021212">
    <property type="entry name" value="DUF2760"/>
</dbReference>
<feature type="compositionally biased region" description="Basic and acidic residues" evidence="1">
    <location>
        <begin position="17"/>
        <end position="26"/>
    </location>
</feature>
<evidence type="ECO:0000313" key="3">
    <source>
        <dbReference type="EMBL" id="HFK97426.1"/>
    </source>
</evidence>
<feature type="domain" description="DUF2760" evidence="2">
    <location>
        <begin position="45"/>
        <end position="165"/>
    </location>
</feature>
<name>A0A831ZKQ7_9BACT</name>
<protein>
    <submittedName>
        <fullName evidence="3">DUF2760 domain-containing protein</fullName>
    </submittedName>
</protein>
<dbReference type="AlphaFoldDB" id="A0A831ZKQ7"/>